<dbReference type="SMART" id="SM01058">
    <property type="entry name" value="CarD_TRCF"/>
    <property type="match status" value="1"/>
</dbReference>
<dbReference type="SUPFAM" id="SSF141259">
    <property type="entry name" value="CarD-like"/>
    <property type="match status" value="1"/>
</dbReference>
<evidence type="ECO:0000259" key="1">
    <source>
        <dbReference type="SMART" id="SM01058"/>
    </source>
</evidence>
<proteinExistence type="predicted"/>
<organism evidence="2">
    <name type="scientific">marine sediment metagenome</name>
    <dbReference type="NCBI Taxonomy" id="412755"/>
    <lineage>
        <taxon>unclassified sequences</taxon>
        <taxon>metagenomes</taxon>
        <taxon>ecological metagenomes</taxon>
    </lineage>
</organism>
<protein>
    <recommendedName>
        <fullName evidence="1">CarD-like/TRCF RNAP-interacting domain-containing protein</fullName>
    </recommendedName>
</protein>
<dbReference type="InterPro" id="IPR003711">
    <property type="entry name" value="CarD-like/TRCF_RID"/>
</dbReference>
<dbReference type="AlphaFoldDB" id="X0UAP5"/>
<dbReference type="GO" id="GO:0009303">
    <property type="term" value="P:rRNA transcription"/>
    <property type="evidence" value="ECO:0007669"/>
    <property type="project" value="TreeGrafter"/>
</dbReference>
<dbReference type="InterPro" id="IPR036101">
    <property type="entry name" value="CarD-like/TRCF_RID_sf"/>
</dbReference>
<feature type="domain" description="CarD-like/TRCF RNAP-interacting" evidence="1">
    <location>
        <begin position="13"/>
        <end position="123"/>
    </location>
</feature>
<dbReference type="EMBL" id="BARS01002486">
    <property type="protein sequence ID" value="GAF85550.1"/>
    <property type="molecule type" value="Genomic_DNA"/>
</dbReference>
<dbReference type="Gene3D" id="1.20.58.1290">
    <property type="entry name" value="CarD-like, C-terminal domain"/>
    <property type="match status" value="1"/>
</dbReference>
<feature type="non-terminal residue" evidence="2">
    <location>
        <position position="178"/>
    </location>
</feature>
<gene>
    <name evidence="2" type="ORF">S01H1_04741</name>
</gene>
<sequence length="178" mass="20626">MAIIDYNNNTMDSFKVGDKVIYPNQGLGVIEDIQDESHYGEKFRIYHLRILNNNTLVLVPFSNAEEIGIRKPVSAGRIRKIFEYMRNGNVDVTMNWKGRYKEHLNLLKSGTMLDMALVLKSLYYLNLVKPLSFREKKMMEKVKELVVSEISEVSSLPCSEIEQRLMETLSLCFRDVNP</sequence>
<comment type="caution">
    <text evidence="2">The sequence shown here is derived from an EMBL/GenBank/DDBJ whole genome shotgun (WGS) entry which is preliminary data.</text>
</comment>
<dbReference type="Pfam" id="PF02559">
    <property type="entry name" value="CarD_TRCF_RID"/>
    <property type="match status" value="1"/>
</dbReference>
<accession>X0UAP5</accession>
<dbReference type="InterPro" id="IPR048792">
    <property type="entry name" value="CarD_C"/>
</dbReference>
<dbReference type="PANTHER" id="PTHR38447:SF1">
    <property type="entry name" value="RNA POLYMERASE-BINDING TRANSCRIPTION FACTOR CARD"/>
    <property type="match status" value="1"/>
</dbReference>
<dbReference type="Gene3D" id="2.40.10.170">
    <property type="match status" value="1"/>
</dbReference>
<dbReference type="Pfam" id="PF21095">
    <property type="entry name" value="CarD_C"/>
    <property type="match status" value="1"/>
</dbReference>
<evidence type="ECO:0000313" key="2">
    <source>
        <dbReference type="EMBL" id="GAF85550.1"/>
    </source>
</evidence>
<reference evidence="2" key="1">
    <citation type="journal article" date="2014" name="Front. Microbiol.">
        <title>High frequency of phylogenetically diverse reductive dehalogenase-homologous genes in deep subseafloor sedimentary metagenomes.</title>
        <authorList>
            <person name="Kawai M."/>
            <person name="Futagami T."/>
            <person name="Toyoda A."/>
            <person name="Takaki Y."/>
            <person name="Nishi S."/>
            <person name="Hori S."/>
            <person name="Arai W."/>
            <person name="Tsubouchi T."/>
            <person name="Morono Y."/>
            <person name="Uchiyama I."/>
            <person name="Ito T."/>
            <person name="Fujiyama A."/>
            <person name="Inagaki F."/>
            <person name="Takami H."/>
        </authorList>
    </citation>
    <scope>NUCLEOTIDE SEQUENCE</scope>
    <source>
        <strain evidence="2">Expedition CK06-06</strain>
    </source>
</reference>
<dbReference type="InterPro" id="IPR042215">
    <property type="entry name" value="CarD-like_C"/>
</dbReference>
<name>X0UAP5_9ZZZZ</name>
<dbReference type="InterPro" id="IPR052531">
    <property type="entry name" value="CarD-like_regulator"/>
</dbReference>
<dbReference type="PANTHER" id="PTHR38447">
    <property type="entry name" value="TRANSCRIPTION FACTOR YDEB-RELATED"/>
    <property type="match status" value="1"/>
</dbReference>